<proteinExistence type="predicted"/>
<dbReference type="CDD" id="cd06533">
    <property type="entry name" value="Glyco_transf_WecG_TagA"/>
    <property type="match status" value="1"/>
</dbReference>
<dbReference type="CAZy" id="GT26">
    <property type="family name" value="Glycosyltransferase Family 26"/>
</dbReference>
<keyword evidence="2" id="KW-0808">Transferase</keyword>
<accession>Q5KUP0</accession>
<dbReference type="HOGENOM" id="CLU_063203_0_1_9"/>
<keyword evidence="1" id="KW-0328">Glycosyltransferase</keyword>
<dbReference type="eggNOG" id="COG1922">
    <property type="taxonomic scope" value="Bacteria"/>
</dbReference>
<organism evidence="3 4">
    <name type="scientific">Geobacillus kaustophilus (strain HTA426)</name>
    <dbReference type="NCBI Taxonomy" id="235909"/>
    <lineage>
        <taxon>Bacteria</taxon>
        <taxon>Bacillati</taxon>
        <taxon>Bacillota</taxon>
        <taxon>Bacilli</taxon>
        <taxon>Bacillales</taxon>
        <taxon>Anoxybacillaceae</taxon>
        <taxon>Geobacillus</taxon>
        <taxon>Geobacillus thermoleovorans group</taxon>
    </lineage>
</organism>
<dbReference type="PANTHER" id="PTHR34136:SF1">
    <property type="entry name" value="UDP-N-ACETYL-D-MANNOSAMINURONIC ACID TRANSFERASE"/>
    <property type="match status" value="1"/>
</dbReference>
<evidence type="ECO:0000313" key="3">
    <source>
        <dbReference type="EMBL" id="BAD77596.1"/>
    </source>
</evidence>
<dbReference type="PATRIC" id="fig|235909.7.peg.3533"/>
<dbReference type="InterPro" id="IPR004629">
    <property type="entry name" value="WecG_TagA_CpsF"/>
</dbReference>
<gene>
    <name evidence="3" type="ordered locus">GK3311</name>
</gene>
<dbReference type="EMBL" id="BA000043">
    <property type="protein sequence ID" value="BAD77596.1"/>
    <property type="molecule type" value="Genomic_DNA"/>
</dbReference>
<name>Q5KUP0_GEOKA</name>
<dbReference type="Pfam" id="PF03808">
    <property type="entry name" value="Glyco_tran_WecG"/>
    <property type="match status" value="1"/>
</dbReference>
<reference evidence="3 4" key="1">
    <citation type="journal article" date="2004" name="Nucleic Acids Res.">
        <title>Thermoadaptation trait revealed by the genome sequence of thermophilic Geobacillus kaustophilus.</title>
        <authorList>
            <person name="Takami H."/>
            <person name="Takaki Y."/>
            <person name="Chee G.J."/>
            <person name="Nishi S."/>
            <person name="Shimamura S."/>
            <person name="Suzuki H."/>
            <person name="Matsui S."/>
            <person name="Uchiyama I."/>
        </authorList>
    </citation>
    <scope>NUCLEOTIDE SEQUENCE [LARGE SCALE GENOMIC DNA]</scope>
    <source>
        <strain evidence="3 4">HTA426</strain>
    </source>
</reference>
<dbReference type="KEGG" id="gka:GK3311"/>
<keyword evidence="4" id="KW-1185">Reference proteome</keyword>
<dbReference type="Proteomes" id="UP000001172">
    <property type="component" value="Chromosome"/>
</dbReference>
<evidence type="ECO:0000313" key="4">
    <source>
        <dbReference type="Proteomes" id="UP000001172"/>
    </source>
</evidence>
<sequence>MNKINMFNINFDNITFHDLLEFIIDAKKNKKQTYILTCNVDHVVQTTKDKEFAEIYSNADLVVADGVPIIWASKLLKKPLKQKISGSDILPVLGNKFEKYGISLFFLGAAEGVAQKAAENLKIQFPNIKIVGCYSPSYGFEKNEEENQKILEMIKNAKPDVLMVGVGAPKQEKWIYKYYKEYNVPVSIGVGATFDFIAGKVKRAPVFMQKIGLEWFWRFLQEPRRLFKRYFVQDSIFLVLFIKEFVLTYFKGTKYNPWC</sequence>
<dbReference type="RefSeq" id="WP_011232778.1">
    <property type="nucleotide sequence ID" value="NC_006510.1"/>
</dbReference>
<evidence type="ECO:0000256" key="2">
    <source>
        <dbReference type="ARBA" id="ARBA00022679"/>
    </source>
</evidence>
<evidence type="ECO:0000256" key="1">
    <source>
        <dbReference type="ARBA" id="ARBA00022676"/>
    </source>
</evidence>
<dbReference type="STRING" id="235909.GK3311"/>
<dbReference type="GO" id="GO:0016758">
    <property type="term" value="F:hexosyltransferase activity"/>
    <property type="evidence" value="ECO:0007669"/>
    <property type="project" value="TreeGrafter"/>
</dbReference>
<dbReference type="AlphaFoldDB" id="Q5KUP0"/>
<dbReference type="PANTHER" id="PTHR34136">
    <property type="match status" value="1"/>
</dbReference>
<protein>
    <submittedName>
        <fullName evidence="3">Teichoic acid biosynthesis</fullName>
    </submittedName>
</protein>
<dbReference type="NCBIfam" id="TIGR00696">
    <property type="entry name" value="wecG_tagA_cpsF"/>
    <property type="match status" value="1"/>
</dbReference>